<dbReference type="Proteomes" id="UP001176941">
    <property type="component" value="Chromosome 19"/>
</dbReference>
<organism evidence="1 2">
    <name type="scientific">Rangifer tarandus platyrhynchus</name>
    <name type="common">Svalbard reindeer</name>
    <dbReference type="NCBI Taxonomy" id="3082113"/>
    <lineage>
        <taxon>Eukaryota</taxon>
        <taxon>Metazoa</taxon>
        <taxon>Chordata</taxon>
        <taxon>Craniata</taxon>
        <taxon>Vertebrata</taxon>
        <taxon>Euteleostomi</taxon>
        <taxon>Mammalia</taxon>
        <taxon>Eutheria</taxon>
        <taxon>Laurasiatheria</taxon>
        <taxon>Artiodactyla</taxon>
        <taxon>Ruminantia</taxon>
        <taxon>Pecora</taxon>
        <taxon>Cervidae</taxon>
        <taxon>Odocoileinae</taxon>
        <taxon>Rangifer</taxon>
    </lineage>
</organism>
<proteinExistence type="predicted"/>
<sequence>ARGSWCILKPTQRGELAGGRGRGRHHCAPRASCAWGTPPQTLLQGYLTLRCADHLQATEGPGAQHQPS</sequence>
<dbReference type="EMBL" id="OX459955">
    <property type="protein sequence ID" value="CAI9159852.1"/>
    <property type="molecule type" value="Genomic_DNA"/>
</dbReference>
<protein>
    <submittedName>
        <fullName evidence="1">Uncharacterized protein</fullName>
    </submittedName>
</protein>
<evidence type="ECO:0000313" key="2">
    <source>
        <dbReference type="Proteomes" id="UP001176941"/>
    </source>
</evidence>
<feature type="non-terminal residue" evidence="1">
    <location>
        <position position="1"/>
    </location>
</feature>
<gene>
    <name evidence="1" type="ORF">MRATA1EN1_LOCUS8814</name>
</gene>
<evidence type="ECO:0000313" key="1">
    <source>
        <dbReference type="EMBL" id="CAI9159852.1"/>
    </source>
</evidence>
<accession>A0ABN8YH03</accession>
<keyword evidence="2" id="KW-1185">Reference proteome</keyword>
<reference evidence="1" key="1">
    <citation type="submission" date="2023-04" db="EMBL/GenBank/DDBJ databases">
        <authorList>
            <consortium name="ELIXIR-Norway"/>
        </authorList>
    </citation>
    <scope>NUCLEOTIDE SEQUENCE [LARGE SCALE GENOMIC DNA]</scope>
</reference>
<name>A0ABN8YH03_RANTA</name>